<evidence type="ECO:0000313" key="2">
    <source>
        <dbReference type="EMBL" id="RAK00200.1"/>
    </source>
</evidence>
<feature type="region of interest" description="Disordered" evidence="1">
    <location>
        <begin position="1"/>
        <end position="26"/>
    </location>
</feature>
<gene>
    <name evidence="2" type="ORF">LX87_01898</name>
</gene>
<evidence type="ECO:0000313" key="3">
    <source>
        <dbReference type="Proteomes" id="UP000248790"/>
    </source>
</evidence>
<protein>
    <submittedName>
        <fullName evidence="2">Uncharacterized protein</fullName>
    </submittedName>
</protein>
<dbReference type="RefSeq" id="WP_111627959.1">
    <property type="nucleotide sequence ID" value="NZ_QLMC01000002.1"/>
</dbReference>
<keyword evidence="3" id="KW-1185">Reference proteome</keyword>
<name>A0A327X248_LARAB</name>
<reference evidence="2 3" key="1">
    <citation type="submission" date="2018-06" db="EMBL/GenBank/DDBJ databases">
        <title>Genomic Encyclopedia of Archaeal and Bacterial Type Strains, Phase II (KMG-II): from individual species to whole genera.</title>
        <authorList>
            <person name="Goeker M."/>
        </authorList>
    </citation>
    <scope>NUCLEOTIDE SEQUENCE [LARGE SCALE GENOMIC DNA]</scope>
    <source>
        <strain evidence="2 3">DSM 21851</strain>
    </source>
</reference>
<dbReference type="OrthoDB" id="964357at2"/>
<organism evidence="2 3">
    <name type="scientific">Larkinella arboricola</name>
    <dbReference type="NCBI Taxonomy" id="643671"/>
    <lineage>
        <taxon>Bacteria</taxon>
        <taxon>Pseudomonadati</taxon>
        <taxon>Bacteroidota</taxon>
        <taxon>Cytophagia</taxon>
        <taxon>Cytophagales</taxon>
        <taxon>Spirosomataceae</taxon>
        <taxon>Larkinella</taxon>
    </lineage>
</organism>
<dbReference type="AlphaFoldDB" id="A0A327X248"/>
<dbReference type="EMBL" id="QLMC01000002">
    <property type="protein sequence ID" value="RAK00200.1"/>
    <property type="molecule type" value="Genomic_DNA"/>
</dbReference>
<sequence>MHYGDTVKHTDASVNNGHPMTVSSMNEDDTQALCRLDDDSEEWFDVTDLTVAEELDDSFI</sequence>
<proteinExistence type="predicted"/>
<accession>A0A327X248</accession>
<feature type="compositionally biased region" description="Basic and acidic residues" evidence="1">
    <location>
        <begin position="1"/>
        <end position="11"/>
    </location>
</feature>
<dbReference type="Proteomes" id="UP000248790">
    <property type="component" value="Unassembled WGS sequence"/>
</dbReference>
<evidence type="ECO:0000256" key="1">
    <source>
        <dbReference type="SAM" id="MobiDB-lite"/>
    </source>
</evidence>
<feature type="compositionally biased region" description="Polar residues" evidence="1">
    <location>
        <begin position="12"/>
        <end position="25"/>
    </location>
</feature>
<comment type="caution">
    <text evidence="2">The sequence shown here is derived from an EMBL/GenBank/DDBJ whole genome shotgun (WGS) entry which is preliminary data.</text>
</comment>